<dbReference type="InterPro" id="IPR054830">
    <property type="entry name" value="FdxA_Actino"/>
</dbReference>
<keyword evidence="7" id="KW-0677">Repeat</keyword>
<keyword evidence="9 12" id="KW-0408">Iron</keyword>
<keyword evidence="11 12" id="KW-0003">3Fe-4S</keyword>
<dbReference type="PANTHER" id="PTHR42859">
    <property type="entry name" value="OXIDOREDUCTASE"/>
    <property type="match status" value="1"/>
</dbReference>
<dbReference type="InterPro" id="IPR050294">
    <property type="entry name" value="RnfB_subfamily"/>
</dbReference>
<dbReference type="STRING" id="1194083.BN12_2220006"/>
<keyword evidence="5 12" id="KW-0004">4Fe-4S</keyword>
<dbReference type="PROSITE" id="PS00198">
    <property type="entry name" value="4FE4S_FER_1"/>
    <property type="match status" value="1"/>
</dbReference>
<accession>A0A077LVR8</accession>
<dbReference type="PANTHER" id="PTHR42859:SF2">
    <property type="entry name" value="FERREDOXIN"/>
    <property type="match status" value="1"/>
</dbReference>
<dbReference type="NCBIfam" id="NF045480">
    <property type="entry name" value="FdxA_Actino"/>
    <property type="match status" value="1"/>
</dbReference>
<sequence length="114" mass="12426">MTYVIAQPCIDVVDRACVEECPVDCIYEGKRALYIHPDECVDCGACEPVCPVEAIYYEDDVPSEWGEFTRDNEEFFTETLPGADEPLGSPGGAAKLGALGRDTPLVANWPHNGT</sequence>
<evidence type="ECO:0000256" key="9">
    <source>
        <dbReference type="ARBA" id="ARBA00023004"/>
    </source>
</evidence>
<evidence type="ECO:0000256" key="11">
    <source>
        <dbReference type="ARBA" id="ARBA00023291"/>
    </source>
</evidence>
<evidence type="ECO:0000256" key="7">
    <source>
        <dbReference type="ARBA" id="ARBA00022737"/>
    </source>
</evidence>
<dbReference type="AlphaFoldDB" id="A0A077LVR8"/>
<dbReference type="PRINTS" id="PR00354">
    <property type="entry name" value="7FE8SFRDOXIN"/>
</dbReference>
<comment type="function">
    <text evidence="2 12">Ferredoxins are iron-sulfur proteins that transfer electrons in a wide variety of metabolic reactions.</text>
</comment>
<dbReference type="GO" id="GO:0009055">
    <property type="term" value="F:electron transfer activity"/>
    <property type="evidence" value="ECO:0007669"/>
    <property type="project" value="UniProtKB-UniRule"/>
</dbReference>
<dbReference type="InterPro" id="IPR017896">
    <property type="entry name" value="4Fe4S_Fe-S-bd"/>
</dbReference>
<gene>
    <name evidence="14" type="primary">fdxA</name>
    <name evidence="14" type="ORF">BN12_2220006</name>
</gene>
<dbReference type="GO" id="GO:0051538">
    <property type="term" value="F:3 iron, 4 sulfur cluster binding"/>
    <property type="evidence" value="ECO:0007669"/>
    <property type="project" value="UniProtKB-UniRule"/>
</dbReference>
<dbReference type="EMBL" id="CAJB01000138">
    <property type="protein sequence ID" value="CCH77781.1"/>
    <property type="molecule type" value="Genomic_DNA"/>
</dbReference>
<reference evidence="14 15" key="1">
    <citation type="journal article" date="2013" name="ISME J.">
        <title>A metabolic model for members of the genus Tetrasphaera involved in enhanced biological phosphorus removal.</title>
        <authorList>
            <person name="Kristiansen R."/>
            <person name="Nguyen H.T.T."/>
            <person name="Saunders A.M."/>
            <person name="Nielsen J.L."/>
            <person name="Wimmer R."/>
            <person name="Le V.Q."/>
            <person name="McIlroy S.J."/>
            <person name="Petrovski S."/>
            <person name="Seviour R.J."/>
            <person name="Calteau A."/>
            <person name="Nielsen K.L."/>
            <person name="Nielsen P.H."/>
        </authorList>
    </citation>
    <scope>NUCLEOTIDE SEQUENCE [LARGE SCALE GENOMIC DNA]</scope>
    <source>
        <strain evidence="14 15">T1-X7</strain>
    </source>
</reference>
<name>A0A077LVR8_9MICO</name>
<evidence type="ECO:0000256" key="3">
    <source>
        <dbReference type="ARBA" id="ARBA00013529"/>
    </source>
</evidence>
<evidence type="ECO:0000259" key="13">
    <source>
        <dbReference type="PROSITE" id="PS51379"/>
    </source>
</evidence>
<keyword evidence="15" id="KW-1185">Reference proteome</keyword>
<evidence type="ECO:0000313" key="14">
    <source>
        <dbReference type="EMBL" id="CCH77781.1"/>
    </source>
</evidence>
<keyword evidence="10 12" id="KW-0411">Iron-sulfur</keyword>
<evidence type="ECO:0000313" key="15">
    <source>
        <dbReference type="Proteomes" id="UP000035721"/>
    </source>
</evidence>
<dbReference type="InterPro" id="IPR000813">
    <property type="entry name" value="7Fe_ferredoxin"/>
</dbReference>
<dbReference type="Gene3D" id="3.30.70.20">
    <property type="match status" value="1"/>
</dbReference>
<comment type="caution">
    <text evidence="14">The sequence shown here is derived from an EMBL/GenBank/DDBJ whole genome shotgun (WGS) entry which is preliminary data.</text>
</comment>
<feature type="domain" description="4Fe-4S ferredoxin-type" evidence="13">
    <location>
        <begin position="31"/>
        <end position="60"/>
    </location>
</feature>
<dbReference type="PROSITE" id="PS51379">
    <property type="entry name" value="4FE4S_FER_2"/>
    <property type="match status" value="1"/>
</dbReference>
<evidence type="ECO:0000256" key="4">
    <source>
        <dbReference type="ARBA" id="ARBA00022448"/>
    </source>
</evidence>
<evidence type="ECO:0000256" key="10">
    <source>
        <dbReference type="ARBA" id="ARBA00023014"/>
    </source>
</evidence>
<dbReference type="Proteomes" id="UP000035721">
    <property type="component" value="Unassembled WGS sequence"/>
</dbReference>
<comment type="cofactor">
    <cofactor evidence="1 12">
        <name>[4Fe-4S] cluster</name>
        <dbReference type="ChEBI" id="CHEBI:49883"/>
    </cofactor>
</comment>
<protein>
    <recommendedName>
        <fullName evidence="3 12">Ferredoxin</fullName>
    </recommendedName>
</protein>
<dbReference type="GO" id="GO:0051539">
    <property type="term" value="F:4 iron, 4 sulfur cluster binding"/>
    <property type="evidence" value="ECO:0007669"/>
    <property type="project" value="UniProtKB-UniRule"/>
</dbReference>
<dbReference type="Pfam" id="PF00037">
    <property type="entry name" value="Fer4"/>
    <property type="match status" value="1"/>
</dbReference>
<evidence type="ECO:0000256" key="1">
    <source>
        <dbReference type="ARBA" id="ARBA00001966"/>
    </source>
</evidence>
<proteinExistence type="predicted"/>
<evidence type="ECO:0000256" key="6">
    <source>
        <dbReference type="ARBA" id="ARBA00022723"/>
    </source>
</evidence>
<dbReference type="RefSeq" id="WP_048554695.1">
    <property type="nucleotide sequence ID" value="NZ_HF570958.1"/>
</dbReference>
<evidence type="ECO:0000256" key="5">
    <source>
        <dbReference type="ARBA" id="ARBA00022485"/>
    </source>
</evidence>
<evidence type="ECO:0000256" key="2">
    <source>
        <dbReference type="ARBA" id="ARBA00003532"/>
    </source>
</evidence>
<dbReference type="OrthoDB" id="9803397at2"/>
<keyword evidence="4 12" id="KW-0813">Transport</keyword>
<comment type="cofactor">
    <cofactor evidence="12">
        <name>[3Fe-4S] cluster</name>
        <dbReference type="ChEBI" id="CHEBI:21137"/>
    </cofactor>
    <text evidence="12">Binds 1 [3Fe-4S] cluster.</text>
</comment>
<keyword evidence="6 12" id="KW-0479">Metal-binding</keyword>
<keyword evidence="8 12" id="KW-0249">Electron transport</keyword>
<dbReference type="SUPFAM" id="SSF54862">
    <property type="entry name" value="4Fe-4S ferredoxins"/>
    <property type="match status" value="1"/>
</dbReference>
<dbReference type="InterPro" id="IPR017900">
    <property type="entry name" value="4Fe4S_Fe_S_CS"/>
</dbReference>
<evidence type="ECO:0000256" key="8">
    <source>
        <dbReference type="ARBA" id="ARBA00022982"/>
    </source>
</evidence>
<dbReference type="GO" id="GO:0046872">
    <property type="term" value="F:metal ion binding"/>
    <property type="evidence" value="ECO:0007669"/>
    <property type="project" value="UniProtKB-UniRule"/>
</dbReference>
<organism evidence="14 15">
    <name type="scientific">Nostocoides japonicum T1-X7</name>
    <dbReference type="NCBI Taxonomy" id="1194083"/>
    <lineage>
        <taxon>Bacteria</taxon>
        <taxon>Bacillati</taxon>
        <taxon>Actinomycetota</taxon>
        <taxon>Actinomycetes</taxon>
        <taxon>Micrococcales</taxon>
        <taxon>Intrasporangiaceae</taxon>
        <taxon>Nostocoides</taxon>
    </lineage>
</organism>
<evidence type="ECO:0000256" key="12">
    <source>
        <dbReference type="RuleBase" id="RU365098"/>
    </source>
</evidence>